<evidence type="ECO:0000313" key="1">
    <source>
        <dbReference type="EMBL" id="GAI06983.1"/>
    </source>
</evidence>
<dbReference type="AlphaFoldDB" id="X1KJY9"/>
<dbReference type="EMBL" id="BARV01012708">
    <property type="protein sequence ID" value="GAI06983.1"/>
    <property type="molecule type" value="Genomic_DNA"/>
</dbReference>
<sequence length="74" mass="8298">MGSDELYSGETSATEGLRRDIGVALKEMRDRGVRKPHNGFDYRAEIDRFGDFSGFSCLRCPCTIIAINQNIIRA</sequence>
<accession>X1KJY9</accession>
<protein>
    <submittedName>
        <fullName evidence="1">Uncharacterized protein</fullName>
    </submittedName>
</protein>
<organism evidence="1">
    <name type="scientific">marine sediment metagenome</name>
    <dbReference type="NCBI Taxonomy" id="412755"/>
    <lineage>
        <taxon>unclassified sequences</taxon>
        <taxon>metagenomes</taxon>
        <taxon>ecological metagenomes</taxon>
    </lineage>
</organism>
<feature type="non-terminal residue" evidence="1">
    <location>
        <position position="74"/>
    </location>
</feature>
<proteinExistence type="predicted"/>
<comment type="caution">
    <text evidence="1">The sequence shown here is derived from an EMBL/GenBank/DDBJ whole genome shotgun (WGS) entry which is preliminary data.</text>
</comment>
<name>X1KJY9_9ZZZZ</name>
<gene>
    <name evidence="1" type="ORF">S06H3_23397</name>
</gene>
<reference evidence="1" key="1">
    <citation type="journal article" date="2014" name="Front. Microbiol.">
        <title>High frequency of phylogenetically diverse reductive dehalogenase-homologous genes in deep subseafloor sedimentary metagenomes.</title>
        <authorList>
            <person name="Kawai M."/>
            <person name="Futagami T."/>
            <person name="Toyoda A."/>
            <person name="Takaki Y."/>
            <person name="Nishi S."/>
            <person name="Hori S."/>
            <person name="Arai W."/>
            <person name="Tsubouchi T."/>
            <person name="Morono Y."/>
            <person name="Uchiyama I."/>
            <person name="Ito T."/>
            <person name="Fujiyama A."/>
            <person name="Inagaki F."/>
            <person name="Takami H."/>
        </authorList>
    </citation>
    <scope>NUCLEOTIDE SEQUENCE</scope>
    <source>
        <strain evidence="1">Expedition CK06-06</strain>
    </source>
</reference>